<dbReference type="EMBL" id="JAFIQS010000010">
    <property type="protein sequence ID" value="KAG5165376.1"/>
    <property type="molecule type" value="Genomic_DNA"/>
</dbReference>
<feature type="compositionally biased region" description="Polar residues" evidence="6">
    <location>
        <begin position="765"/>
        <end position="780"/>
    </location>
</feature>
<dbReference type="Gene3D" id="3.40.395.10">
    <property type="entry name" value="Adenoviral Proteinase, Chain A"/>
    <property type="match status" value="1"/>
</dbReference>
<dbReference type="GO" id="GO:0016926">
    <property type="term" value="P:protein desumoylation"/>
    <property type="evidence" value="ECO:0007669"/>
    <property type="project" value="TreeGrafter"/>
</dbReference>
<dbReference type="Gene3D" id="1.10.418.20">
    <property type="match status" value="1"/>
</dbReference>
<keyword evidence="5" id="KW-0378">Hydrolase</keyword>
<feature type="region of interest" description="Disordered" evidence="6">
    <location>
        <begin position="958"/>
        <end position="978"/>
    </location>
</feature>
<dbReference type="AlphaFoldDB" id="A0A8H7XSU5"/>
<feature type="region of interest" description="Disordered" evidence="6">
    <location>
        <begin position="225"/>
        <end position="249"/>
    </location>
</feature>
<dbReference type="PROSITE" id="PS50600">
    <property type="entry name" value="ULP_PROTEASE"/>
    <property type="match status" value="1"/>
</dbReference>
<feature type="compositionally biased region" description="Polar residues" evidence="6">
    <location>
        <begin position="82"/>
        <end position="94"/>
    </location>
</feature>
<feature type="compositionally biased region" description="Basic and acidic residues" evidence="6">
    <location>
        <begin position="488"/>
        <end position="501"/>
    </location>
</feature>
<keyword evidence="2" id="KW-0597">Phosphoprotein</keyword>
<dbReference type="GO" id="GO:0006508">
    <property type="term" value="P:proteolysis"/>
    <property type="evidence" value="ECO:0007669"/>
    <property type="project" value="UniProtKB-KW"/>
</dbReference>
<feature type="compositionally biased region" description="Polar residues" evidence="6">
    <location>
        <begin position="56"/>
        <end position="67"/>
    </location>
</feature>
<dbReference type="PANTHER" id="PTHR46896">
    <property type="entry name" value="SENTRIN-SPECIFIC PROTEASE"/>
    <property type="match status" value="1"/>
</dbReference>
<protein>
    <recommendedName>
        <fullName evidence="7">Ubiquitin-like protease family profile domain-containing protein</fullName>
    </recommendedName>
</protein>
<reference evidence="8" key="1">
    <citation type="submission" date="2021-02" db="EMBL/GenBank/DDBJ databases">
        <title>Psilocybe cubensis genome.</title>
        <authorList>
            <person name="Mckernan K.J."/>
            <person name="Crawford S."/>
            <person name="Trippe A."/>
            <person name="Kane L.T."/>
            <person name="Mclaughlin S."/>
        </authorList>
    </citation>
    <scope>NUCLEOTIDE SEQUENCE [LARGE SCALE GENOMIC DNA]</scope>
    <source>
        <strain evidence="8">MGC-MH-2018</strain>
    </source>
</reference>
<dbReference type="SUPFAM" id="SSF54001">
    <property type="entry name" value="Cysteine proteinases"/>
    <property type="match status" value="1"/>
</dbReference>
<accession>A0A8H7XSU5</accession>
<dbReference type="InterPro" id="IPR038765">
    <property type="entry name" value="Papain-like_cys_pep_sf"/>
</dbReference>
<dbReference type="GO" id="GO:0005737">
    <property type="term" value="C:cytoplasm"/>
    <property type="evidence" value="ECO:0007669"/>
    <property type="project" value="TreeGrafter"/>
</dbReference>
<feature type="compositionally biased region" description="Polar residues" evidence="6">
    <location>
        <begin position="127"/>
        <end position="146"/>
    </location>
</feature>
<evidence type="ECO:0000256" key="2">
    <source>
        <dbReference type="ARBA" id="ARBA00022553"/>
    </source>
</evidence>
<evidence type="ECO:0000256" key="6">
    <source>
        <dbReference type="SAM" id="MobiDB-lite"/>
    </source>
</evidence>
<feature type="region of interest" description="Disordered" evidence="6">
    <location>
        <begin position="749"/>
        <end position="781"/>
    </location>
</feature>
<dbReference type="OrthoDB" id="442460at2759"/>
<evidence type="ECO:0000259" key="7">
    <source>
        <dbReference type="PROSITE" id="PS50600"/>
    </source>
</evidence>
<keyword evidence="3" id="KW-0645">Protease</keyword>
<evidence type="ECO:0000256" key="5">
    <source>
        <dbReference type="ARBA" id="ARBA00022801"/>
    </source>
</evidence>
<feature type="compositionally biased region" description="Polar residues" evidence="6">
    <location>
        <begin position="23"/>
        <end position="44"/>
    </location>
</feature>
<name>A0A8H7XSU5_PSICU</name>
<dbReference type="GO" id="GO:0005634">
    <property type="term" value="C:nucleus"/>
    <property type="evidence" value="ECO:0007669"/>
    <property type="project" value="TreeGrafter"/>
</dbReference>
<dbReference type="Pfam" id="PF02902">
    <property type="entry name" value="Peptidase_C48"/>
    <property type="match status" value="2"/>
</dbReference>
<dbReference type="InterPro" id="IPR003653">
    <property type="entry name" value="Peptidase_C48_C"/>
</dbReference>
<feature type="region of interest" description="Disordered" evidence="6">
    <location>
        <begin position="659"/>
        <end position="695"/>
    </location>
</feature>
<feature type="compositionally biased region" description="Polar residues" evidence="6">
    <location>
        <begin position="233"/>
        <end position="249"/>
    </location>
</feature>
<dbReference type="PANTHER" id="PTHR46896:SF3">
    <property type="entry name" value="FI06413P-RELATED"/>
    <property type="match status" value="1"/>
</dbReference>
<sequence>MPSPQSPSELKKRTPIPIHVPTNRPSGQNFKSQTSGQNPFTTQYSKKRTVNEDVGNPTSKRILTNRSHAQEQGPPSKRRKISNSASSMFEQGSSKGRIFKPPPPPLAPDDEEPTYDVDSDDAHAMGKQSSPDPLNSLFQESGPSRISTKHRSSINSRSNKAKPITFDETDFDISIIRGPDEEEHETFDEADYDLSTIRGTSTYVPIIIPDGNDTAWARKRFQTAEDPIEDSSDSSFSKFPGTTASEQNNLIDPPLKIDLASKLKKTPGVARSMKGKNQRVPLPFEPIGRLTSNTDRRQEGFAIEEAYVGEQLHKASPGQKLDMYLDQQALRIIANDTTLLDIPLTPPEHCKEIIFTDSYSAHFPPVIQLKKNDTVLTTIRLDKKWDQLRYNQLRSTLRVKKEQVISTGINPLWQYATAGAPPQNALLNLTYKEQQEERIRRSLSLTYAEREQERIKRNAAKLAGWRTARNGHGGDVPYSGNILTIGSRGKETSSTRQEEVLKSPVKPRPIARPEPRRSMRNTPSKEQPDELILVYPPGPGAVNINISDLNRLEPGEYLNDTLIEFGLKLWLNKLETKNPQLAHQIHIFNSFFYKKLNQGKDIQQTFENIRKWTSKIDIFEKKYIIVPINENLIAVSLHWYLAIICEPKYILYPKTPKSSASRKQTRSTVQPSVVANTPAASEDKDDQTVTSSEAEVERNLNNEFQSSCVINGEGVVDSNLPIRTAVDEHDANSLTSTVSAANKVEDGVFSSSSHASRPVFERNELQSLERSPSASESRMSVDSIEEIDEDLNRRPISTEQFYQSHRTDRHWRERAPREPDILVLDDSVNEVVNDEPVEETFIFIMDSLGTKHRQAVNKLTAYLKLEAKDKKGVSDAGTAKSKLASVPVQPNFCDCGVYLLHFAQTFMSNPVKYSQSILTQKSNNIPNHERQKIWNDSEVAGMRVTLAEQIRRLADEWKKAKSHEMQNDEGKQDNDDDDEVKIVHVQVEGKNKGAKLLKTPARRLR</sequence>
<feature type="compositionally biased region" description="Basic and acidic residues" evidence="6">
    <location>
        <begin position="958"/>
        <end position="973"/>
    </location>
</feature>
<keyword evidence="4" id="KW-0833">Ubl conjugation pathway</keyword>
<dbReference type="InterPro" id="IPR051947">
    <property type="entry name" value="Sentrin-specific_protease"/>
</dbReference>
<evidence type="ECO:0000313" key="8">
    <source>
        <dbReference type="EMBL" id="KAG5165376.1"/>
    </source>
</evidence>
<comment type="similarity">
    <text evidence="1">Belongs to the peptidase C48 family.</text>
</comment>
<gene>
    <name evidence="8" type="ORF">JR316_010072</name>
</gene>
<feature type="compositionally biased region" description="Polar residues" evidence="6">
    <location>
        <begin position="659"/>
        <end position="679"/>
    </location>
</feature>
<dbReference type="GO" id="GO:0070139">
    <property type="term" value="F:SUMO-specific endopeptidase activity"/>
    <property type="evidence" value="ECO:0007669"/>
    <property type="project" value="TreeGrafter"/>
</dbReference>
<evidence type="ECO:0000256" key="1">
    <source>
        <dbReference type="ARBA" id="ARBA00005234"/>
    </source>
</evidence>
<organism evidence="8">
    <name type="scientific">Psilocybe cubensis</name>
    <name type="common">Psychedelic mushroom</name>
    <name type="synonym">Stropharia cubensis</name>
    <dbReference type="NCBI Taxonomy" id="181762"/>
    <lineage>
        <taxon>Eukaryota</taxon>
        <taxon>Fungi</taxon>
        <taxon>Dikarya</taxon>
        <taxon>Basidiomycota</taxon>
        <taxon>Agaricomycotina</taxon>
        <taxon>Agaricomycetes</taxon>
        <taxon>Agaricomycetidae</taxon>
        <taxon>Agaricales</taxon>
        <taxon>Agaricineae</taxon>
        <taxon>Strophariaceae</taxon>
        <taxon>Psilocybe</taxon>
    </lineage>
</organism>
<feature type="domain" description="Ubiquitin-like protease family profile" evidence="7">
    <location>
        <begin position="542"/>
        <end position="906"/>
    </location>
</feature>
<evidence type="ECO:0000256" key="4">
    <source>
        <dbReference type="ARBA" id="ARBA00022786"/>
    </source>
</evidence>
<evidence type="ECO:0000256" key="3">
    <source>
        <dbReference type="ARBA" id="ARBA00022670"/>
    </source>
</evidence>
<comment type="caution">
    <text evidence="8">The sequence shown here is derived from an EMBL/GenBank/DDBJ whole genome shotgun (WGS) entry which is preliminary data.</text>
</comment>
<feature type="region of interest" description="Disordered" evidence="6">
    <location>
        <begin position="1"/>
        <end position="163"/>
    </location>
</feature>
<feature type="compositionally biased region" description="Acidic residues" evidence="6">
    <location>
        <begin position="108"/>
        <end position="119"/>
    </location>
</feature>
<feature type="region of interest" description="Disordered" evidence="6">
    <location>
        <begin position="487"/>
        <end position="530"/>
    </location>
</feature>
<proteinExistence type="inferred from homology"/>